<dbReference type="OrthoDB" id="15544at2"/>
<keyword evidence="5" id="KW-1185">Reference proteome</keyword>
<feature type="coiled-coil region" evidence="1">
    <location>
        <begin position="6"/>
        <end position="33"/>
    </location>
</feature>
<dbReference type="AlphaFoldDB" id="C0QUX1"/>
<feature type="transmembrane region" description="Helical" evidence="3">
    <location>
        <begin position="33"/>
        <end position="59"/>
    </location>
</feature>
<proteinExistence type="predicted"/>
<gene>
    <name evidence="4" type="ordered locus">PERMA_A0042</name>
</gene>
<keyword evidence="4" id="KW-0614">Plasmid</keyword>
<name>C0QUX1_PERMH</name>
<dbReference type="EMBL" id="CP001231">
    <property type="protein sequence ID" value="ACO04960.1"/>
    <property type="molecule type" value="Genomic_DNA"/>
</dbReference>
<dbReference type="KEGG" id="pmx:PERMA_A0042"/>
<geneLocation type="plasmid" evidence="5">
    <name>pPERMA01</name>
</geneLocation>
<dbReference type="PaxDb" id="123214-PERMA_A0042"/>
<protein>
    <submittedName>
        <fullName evidence="4">TraB pilus assembly family protein</fullName>
    </submittedName>
</protein>
<dbReference type="HOGENOM" id="CLU_626704_0_0_0"/>
<dbReference type="RefSeq" id="WP_012675148.1">
    <property type="nucleotide sequence ID" value="NC_012439.1"/>
</dbReference>
<keyword evidence="3" id="KW-1133">Transmembrane helix</keyword>
<dbReference type="Pfam" id="PF03743">
    <property type="entry name" value="TrbI"/>
    <property type="match status" value="1"/>
</dbReference>
<feature type="coiled-coil region" evidence="1">
    <location>
        <begin position="86"/>
        <end position="134"/>
    </location>
</feature>
<dbReference type="eggNOG" id="COG2433">
    <property type="taxonomic scope" value="Bacteria"/>
</dbReference>
<sequence>MEEKKNSQNVEEKEEIKEEVETIEDRLNKKRMVILGAITAGISLFVIFSFFSNVIFGLADNTSVPQYQPKKEGEKTIAPKVEEDWKAITEMKINQLQERLQRMEDTNKQILQLLQEQKQEREMLREEIEREIEERVKTTPSASVPPPPPQTPVQYGQPQGQQGQQGQQQKAPALKEFKPDKEEETDKKEVSKTEKKEKKAVKIKLPLGFLKGLTLTGLDAPTFQYGQNNPHPVLIVSLSKQIIANNKKLNLKECFFLGSGFGEISSERAYIRLVKLSCIDKKGNVLEQKVAGWVLDDDGKVGLRGRVVSKQGAVLAKTFMAGLLEGLSRTIAATSTTIQISPVGTTQTLNPQDATKVALASGFQSAASRLAQFYMKIAEQMYPVVEVSPGRKITILISGGSLEKTKDNKLISNPLK</sequence>
<reference evidence="4 5" key="1">
    <citation type="journal article" date="2009" name="J. Bacteriol.">
        <title>Complete and draft genome sequences of six members of the Aquificales.</title>
        <authorList>
            <person name="Reysenbach A.L."/>
            <person name="Hamamura N."/>
            <person name="Podar M."/>
            <person name="Griffiths E."/>
            <person name="Ferreira S."/>
            <person name="Hochstein R."/>
            <person name="Heidelberg J."/>
            <person name="Johnson J."/>
            <person name="Mead D."/>
            <person name="Pohorille A."/>
            <person name="Sarmiento M."/>
            <person name="Schweighofer K."/>
            <person name="Seshadri R."/>
            <person name="Voytek M.A."/>
        </authorList>
    </citation>
    <scope>NUCLEOTIDE SEQUENCE [LARGE SCALE GENOMIC DNA]</scope>
    <source>
        <strain evidence="5">DSM 14350 / EX-H1</strain>
        <plasmid evidence="5">pPERMA01</plasmid>
    </source>
</reference>
<feature type="compositionally biased region" description="Basic and acidic residues" evidence="2">
    <location>
        <begin position="173"/>
        <end position="195"/>
    </location>
</feature>
<keyword evidence="1" id="KW-0175">Coiled coil</keyword>
<feature type="region of interest" description="Disordered" evidence="2">
    <location>
        <begin position="134"/>
        <end position="195"/>
    </location>
</feature>
<dbReference type="CDD" id="cd16430">
    <property type="entry name" value="TraB"/>
    <property type="match status" value="1"/>
</dbReference>
<organism evidence="4 5">
    <name type="scientific">Persephonella marina (strain DSM 14350 / EX-H1)</name>
    <dbReference type="NCBI Taxonomy" id="123214"/>
    <lineage>
        <taxon>Bacteria</taxon>
        <taxon>Pseudomonadati</taxon>
        <taxon>Aquificota</taxon>
        <taxon>Aquificia</taxon>
        <taxon>Aquificales</taxon>
        <taxon>Hydrogenothermaceae</taxon>
        <taxon>Persephonella</taxon>
    </lineage>
</organism>
<dbReference type="InterPro" id="IPR005498">
    <property type="entry name" value="T4SS_VirB10/TraB/TrbI"/>
</dbReference>
<feature type="compositionally biased region" description="Low complexity" evidence="2">
    <location>
        <begin position="152"/>
        <end position="169"/>
    </location>
</feature>
<evidence type="ECO:0000256" key="1">
    <source>
        <dbReference type="SAM" id="Coils"/>
    </source>
</evidence>
<keyword evidence="3" id="KW-0812">Transmembrane</keyword>
<evidence type="ECO:0000313" key="4">
    <source>
        <dbReference type="EMBL" id="ACO04960.1"/>
    </source>
</evidence>
<dbReference type="Proteomes" id="UP000001366">
    <property type="component" value="Plasmid unnamed"/>
</dbReference>
<evidence type="ECO:0000313" key="5">
    <source>
        <dbReference type="Proteomes" id="UP000001366"/>
    </source>
</evidence>
<accession>C0QUX1</accession>
<evidence type="ECO:0000256" key="2">
    <source>
        <dbReference type="SAM" id="MobiDB-lite"/>
    </source>
</evidence>
<keyword evidence="3" id="KW-0472">Membrane</keyword>
<evidence type="ECO:0000256" key="3">
    <source>
        <dbReference type="SAM" id="Phobius"/>
    </source>
</evidence>